<dbReference type="Proteomes" id="UP000031449">
    <property type="component" value="Chromosome"/>
</dbReference>
<keyword evidence="3" id="KW-1015">Disulfide bond</keyword>
<dbReference type="GO" id="GO:0044183">
    <property type="term" value="F:protein folding chaperone"/>
    <property type="evidence" value="ECO:0007669"/>
    <property type="project" value="TreeGrafter"/>
</dbReference>
<evidence type="ECO:0000313" key="6">
    <source>
        <dbReference type="EMBL" id="AJD89643.1"/>
    </source>
</evidence>
<dbReference type="InterPro" id="IPR016154">
    <property type="entry name" value="Heat_shock_Hsp33_C"/>
</dbReference>
<evidence type="ECO:0008006" key="8">
    <source>
        <dbReference type="Google" id="ProtNLM"/>
    </source>
</evidence>
<dbReference type="GO" id="GO:0051082">
    <property type="term" value="F:unfolded protein binding"/>
    <property type="evidence" value="ECO:0007669"/>
    <property type="project" value="InterPro"/>
</dbReference>
<accession>A0A0B5AM55</accession>
<evidence type="ECO:0000256" key="3">
    <source>
        <dbReference type="ARBA" id="ARBA00023157"/>
    </source>
</evidence>
<evidence type="ECO:0000256" key="4">
    <source>
        <dbReference type="ARBA" id="ARBA00023186"/>
    </source>
</evidence>
<dbReference type="PANTHER" id="PTHR30111:SF1">
    <property type="entry name" value="33 KDA CHAPERONIN"/>
    <property type="match status" value="1"/>
</dbReference>
<dbReference type="Gene3D" id="3.55.30.10">
    <property type="entry name" value="Hsp33 domain"/>
    <property type="match status" value="1"/>
</dbReference>
<dbReference type="SUPFAM" id="SSF118352">
    <property type="entry name" value="HSP33 redox switch-like"/>
    <property type="match status" value="1"/>
</dbReference>
<name>A0A0B5AM55_9BACL</name>
<evidence type="ECO:0000313" key="7">
    <source>
        <dbReference type="Proteomes" id="UP000031449"/>
    </source>
</evidence>
<dbReference type="KEGG" id="jeo:JMA_03260"/>
<proteinExistence type="predicted"/>
<dbReference type="BioCyc" id="JESP1508404:G14D9-9543-MONOMER"/>
<dbReference type="STRING" id="1508404.JMA_03260"/>
<keyword evidence="2" id="KW-0862">Zinc</keyword>
<dbReference type="InterPro" id="IPR000397">
    <property type="entry name" value="Heat_shock_Hsp33"/>
</dbReference>
<dbReference type="GO" id="GO:0042026">
    <property type="term" value="P:protein refolding"/>
    <property type="evidence" value="ECO:0007669"/>
    <property type="project" value="TreeGrafter"/>
</dbReference>
<reference evidence="6 7" key="1">
    <citation type="submission" date="2014-08" db="EMBL/GenBank/DDBJ databases">
        <title>Complete genome of a marine bacteria Jeotgalibacillus malaysiensis.</title>
        <authorList>
            <person name="Yaakop A.S."/>
            <person name="Chan K.-G."/>
            <person name="Goh K.M."/>
        </authorList>
    </citation>
    <scope>NUCLEOTIDE SEQUENCE [LARGE SCALE GENOMIC DNA]</scope>
    <source>
        <strain evidence="6 7">D5</strain>
    </source>
</reference>
<dbReference type="AlphaFoldDB" id="A0A0B5AM55"/>
<organism evidence="6 7">
    <name type="scientific">Jeotgalibacillus malaysiensis</name>
    <dbReference type="NCBI Taxonomy" id="1508404"/>
    <lineage>
        <taxon>Bacteria</taxon>
        <taxon>Bacillati</taxon>
        <taxon>Bacillota</taxon>
        <taxon>Bacilli</taxon>
        <taxon>Bacillales</taxon>
        <taxon>Caryophanaceae</taxon>
        <taxon>Jeotgalibacillus</taxon>
    </lineage>
</organism>
<keyword evidence="5" id="KW-0676">Redox-active center</keyword>
<dbReference type="GO" id="GO:0005737">
    <property type="term" value="C:cytoplasm"/>
    <property type="evidence" value="ECO:0007669"/>
    <property type="project" value="InterPro"/>
</dbReference>
<protein>
    <recommendedName>
        <fullName evidence="8">Molecular chaperone Hsp33</fullName>
    </recommendedName>
</protein>
<dbReference type="InterPro" id="IPR016153">
    <property type="entry name" value="Heat_shock_Hsp33_N"/>
</dbReference>
<sequence length="282" mass="31418">MSNQISKTLVFDGQVRLYFVNNTELVQELFDLHGNTPLPLKVMLGKTVSAMSILSGTLKGKERMNLQVTMSQQAYQLFAEAEASGNIRGYLNEKLLKAEGFENAPTKDIIGPSGRIRVIKGSGMNQFTSFTAMLNQDIDLDIANYFAQSDQTPTFIQTDIQLNENGEIQSSNAVYAQLLPGASTTLLSIVKRAFSQQTNLVSRLNTALPEELEGLFGNVKLIGSSSTQFFCGCTKEMFYGMLLSMNEEEMKLAIEKNEEIEAFCHICGKTYYFDQQDLFNLL</sequence>
<keyword evidence="4" id="KW-0143">Chaperone</keyword>
<gene>
    <name evidence="6" type="ORF">JMA_03260</name>
</gene>
<evidence type="ECO:0000256" key="5">
    <source>
        <dbReference type="ARBA" id="ARBA00023284"/>
    </source>
</evidence>
<dbReference type="Gene3D" id="3.90.1280.10">
    <property type="entry name" value="HSP33 redox switch-like"/>
    <property type="match status" value="1"/>
</dbReference>
<evidence type="ECO:0000256" key="2">
    <source>
        <dbReference type="ARBA" id="ARBA00022833"/>
    </source>
</evidence>
<evidence type="ECO:0000256" key="1">
    <source>
        <dbReference type="ARBA" id="ARBA00022490"/>
    </source>
</evidence>
<dbReference type="Pfam" id="PF01430">
    <property type="entry name" value="HSP33"/>
    <property type="match status" value="1"/>
</dbReference>
<keyword evidence="7" id="KW-1185">Reference proteome</keyword>
<dbReference type="SUPFAM" id="SSF64397">
    <property type="entry name" value="Hsp33 domain"/>
    <property type="match status" value="1"/>
</dbReference>
<dbReference type="HOGENOM" id="CLU_054493_1_0_9"/>
<dbReference type="PANTHER" id="PTHR30111">
    <property type="entry name" value="33 KDA CHAPERONIN"/>
    <property type="match status" value="1"/>
</dbReference>
<dbReference type="EMBL" id="CP009416">
    <property type="protein sequence ID" value="AJD89643.1"/>
    <property type="molecule type" value="Genomic_DNA"/>
</dbReference>
<dbReference type="PIRSF" id="PIRSF005261">
    <property type="entry name" value="Heat_shock_Hsp33"/>
    <property type="match status" value="1"/>
</dbReference>
<keyword evidence="1" id="KW-0963">Cytoplasm</keyword>